<reference evidence="6 7" key="1">
    <citation type="submission" date="2021-01" db="EMBL/GenBank/DDBJ databases">
        <title>Cercospora kikuchii MAFF 305040 whole genome shotgun sequence.</title>
        <authorList>
            <person name="Kashiwa T."/>
            <person name="Suzuki T."/>
        </authorList>
    </citation>
    <scope>NUCLEOTIDE SEQUENCE [LARGE SCALE GENOMIC DNA]</scope>
    <source>
        <strain evidence="6 7">MAFF 305040</strain>
    </source>
</reference>
<dbReference type="InterPro" id="IPR022812">
    <property type="entry name" value="Dynamin"/>
</dbReference>
<keyword evidence="1" id="KW-0547">Nucleotide-binding</keyword>
<evidence type="ECO:0000256" key="1">
    <source>
        <dbReference type="ARBA" id="ARBA00022741"/>
    </source>
</evidence>
<dbReference type="EMBL" id="BOLY01000008">
    <property type="protein sequence ID" value="GIZ48169.1"/>
    <property type="molecule type" value="Genomic_DNA"/>
</dbReference>
<evidence type="ECO:0000259" key="5">
    <source>
        <dbReference type="PROSITE" id="PS51718"/>
    </source>
</evidence>
<dbReference type="Gene3D" id="3.40.50.300">
    <property type="entry name" value="P-loop containing nucleotide triphosphate hydrolases"/>
    <property type="match status" value="1"/>
</dbReference>
<dbReference type="InterPro" id="IPR020850">
    <property type="entry name" value="GED_dom"/>
</dbReference>
<evidence type="ECO:0000259" key="4">
    <source>
        <dbReference type="PROSITE" id="PS51388"/>
    </source>
</evidence>
<evidence type="ECO:0000313" key="7">
    <source>
        <dbReference type="Proteomes" id="UP000825890"/>
    </source>
</evidence>
<dbReference type="PANTHER" id="PTHR11566:SF149">
    <property type="entry name" value="GTPASE, PUTATIVE (AFU_ORTHOLOGUE AFUA_6G11890)-RELATED"/>
    <property type="match status" value="1"/>
</dbReference>
<feature type="domain" description="Dynamin-type G" evidence="5">
    <location>
        <begin position="29"/>
        <end position="313"/>
    </location>
</feature>
<dbReference type="GO" id="GO:0000266">
    <property type="term" value="P:mitochondrial fission"/>
    <property type="evidence" value="ECO:0007669"/>
    <property type="project" value="TreeGrafter"/>
</dbReference>
<dbReference type="GO" id="GO:0005525">
    <property type="term" value="F:GTP binding"/>
    <property type="evidence" value="ECO:0007669"/>
    <property type="project" value="InterPro"/>
</dbReference>
<dbReference type="Proteomes" id="UP000825890">
    <property type="component" value="Unassembled WGS sequence"/>
</dbReference>
<keyword evidence="7" id="KW-1185">Reference proteome</keyword>
<dbReference type="AlphaFoldDB" id="A0A9P3CSL9"/>
<dbReference type="PRINTS" id="PR00195">
    <property type="entry name" value="DYNAMIN"/>
</dbReference>
<evidence type="ECO:0000313" key="6">
    <source>
        <dbReference type="EMBL" id="GIZ48169.1"/>
    </source>
</evidence>
<dbReference type="Gene3D" id="1.20.120.1240">
    <property type="entry name" value="Dynamin, middle domain"/>
    <property type="match status" value="1"/>
</dbReference>
<feature type="domain" description="GED" evidence="4">
    <location>
        <begin position="569"/>
        <end position="660"/>
    </location>
</feature>
<feature type="compositionally biased region" description="Basic and acidic residues" evidence="3">
    <location>
        <begin position="739"/>
        <end position="748"/>
    </location>
</feature>
<feature type="compositionally biased region" description="Low complexity" evidence="3">
    <location>
        <begin position="684"/>
        <end position="697"/>
    </location>
</feature>
<dbReference type="PANTHER" id="PTHR11566">
    <property type="entry name" value="DYNAMIN"/>
    <property type="match status" value="1"/>
</dbReference>
<dbReference type="InterPro" id="IPR001401">
    <property type="entry name" value="Dynamin_GTPase"/>
</dbReference>
<proteinExistence type="predicted"/>
<dbReference type="FunFam" id="3.40.50.300:FF:001425">
    <property type="entry name" value="Dynamin GTPase, putative"/>
    <property type="match status" value="1"/>
</dbReference>
<dbReference type="OrthoDB" id="415706at2759"/>
<dbReference type="Pfam" id="PF00350">
    <property type="entry name" value="Dynamin_N"/>
    <property type="match status" value="1"/>
</dbReference>
<name>A0A9P3CSL9_9PEZI</name>
<feature type="region of interest" description="Disordered" evidence="3">
    <location>
        <begin position="663"/>
        <end position="748"/>
    </location>
</feature>
<dbReference type="RefSeq" id="XP_044662656.1">
    <property type="nucleotide sequence ID" value="XM_044806721.1"/>
</dbReference>
<dbReference type="InterPro" id="IPR045063">
    <property type="entry name" value="Dynamin_N"/>
</dbReference>
<dbReference type="GO" id="GO:0003924">
    <property type="term" value="F:GTPase activity"/>
    <property type="evidence" value="ECO:0007669"/>
    <property type="project" value="InterPro"/>
</dbReference>
<dbReference type="PROSITE" id="PS51718">
    <property type="entry name" value="G_DYNAMIN_2"/>
    <property type="match status" value="1"/>
</dbReference>
<dbReference type="GeneID" id="68296817"/>
<dbReference type="GO" id="GO:0016559">
    <property type="term" value="P:peroxisome fission"/>
    <property type="evidence" value="ECO:0007669"/>
    <property type="project" value="TreeGrafter"/>
</dbReference>
<dbReference type="InterPro" id="IPR027417">
    <property type="entry name" value="P-loop_NTPase"/>
</dbReference>
<dbReference type="GO" id="GO:0016020">
    <property type="term" value="C:membrane"/>
    <property type="evidence" value="ECO:0007669"/>
    <property type="project" value="TreeGrafter"/>
</dbReference>
<dbReference type="GO" id="GO:0005874">
    <property type="term" value="C:microtubule"/>
    <property type="evidence" value="ECO:0007669"/>
    <property type="project" value="TreeGrafter"/>
</dbReference>
<dbReference type="PROSITE" id="PS51388">
    <property type="entry name" value="GED"/>
    <property type="match status" value="1"/>
</dbReference>
<dbReference type="SUPFAM" id="SSF52540">
    <property type="entry name" value="P-loop containing nucleoside triphosphate hydrolases"/>
    <property type="match status" value="1"/>
</dbReference>
<dbReference type="GO" id="GO:0048312">
    <property type="term" value="P:intracellular distribution of mitochondria"/>
    <property type="evidence" value="ECO:0007669"/>
    <property type="project" value="TreeGrafter"/>
</dbReference>
<accession>A0A9P3CSL9</accession>
<protein>
    <recommendedName>
        <fullName evidence="8">Interferon-induced GTP-binding protein Mx</fullName>
    </recommendedName>
</protein>
<gene>
    <name evidence="6" type="ORF">CKM354_001124200</name>
</gene>
<dbReference type="GO" id="GO:0006897">
    <property type="term" value="P:endocytosis"/>
    <property type="evidence" value="ECO:0007669"/>
    <property type="project" value="TreeGrafter"/>
</dbReference>
<dbReference type="Pfam" id="PF01031">
    <property type="entry name" value="Dynamin_M"/>
    <property type="match status" value="1"/>
</dbReference>
<dbReference type="GO" id="GO:0008017">
    <property type="term" value="F:microtubule binding"/>
    <property type="evidence" value="ECO:0007669"/>
    <property type="project" value="TreeGrafter"/>
</dbReference>
<evidence type="ECO:0008006" key="8">
    <source>
        <dbReference type="Google" id="ProtNLM"/>
    </source>
</evidence>
<dbReference type="CDD" id="cd08771">
    <property type="entry name" value="DLP_1"/>
    <property type="match status" value="1"/>
</dbReference>
<dbReference type="GO" id="GO:0005739">
    <property type="term" value="C:mitochondrion"/>
    <property type="evidence" value="ECO:0007669"/>
    <property type="project" value="TreeGrafter"/>
</dbReference>
<organism evidence="6 7">
    <name type="scientific">Cercospora kikuchii</name>
    <dbReference type="NCBI Taxonomy" id="84275"/>
    <lineage>
        <taxon>Eukaryota</taxon>
        <taxon>Fungi</taxon>
        <taxon>Dikarya</taxon>
        <taxon>Ascomycota</taxon>
        <taxon>Pezizomycotina</taxon>
        <taxon>Dothideomycetes</taxon>
        <taxon>Dothideomycetidae</taxon>
        <taxon>Mycosphaerellales</taxon>
        <taxon>Mycosphaerellaceae</taxon>
        <taxon>Cercospora</taxon>
    </lineage>
</organism>
<dbReference type="InterPro" id="IPR030381">
    <property type="entry name" value="G_DYNAMIN_dom"/>
</dbReference>
<comment type="caution">
    <text evidence="6">The sequence shown here is derived from an EMBL/GenBank/DDBJ whole genome shotgun (WGS) entry which is preliminary data.</text>
</comment>
<dbReference type="InterPro" id="IPR000375">
    <property type="entry name" value="Dynamin_stalk"/>
</dbReference>
<keyword evidence="2" id="KW-0342">GTP-binding</keyword>
<evidence type="ECO:0000256" key="2">
    <source>
        <dbReference type="ARBA" id="ARBA00023134"/>
    </source>
</evidence>
<evidence type="ECO:0000256" key="3">
    <source>
        <dbReference type="SAM" id="MobiDB-lite"/>
    </source>
</evidence>
<dbReference type="SMART" id="SM00053">
    <property type="entry name" value="DYNc"/>
    <property type="match status" value="1"/>
</dbReference>
<sequence>MAGAELQSEDHRTLLDIVDRLRLTGITRYIDLPQIVVCGDQSAGKSSVLEAISGLRFPTKDNLCTRFATELVLRCNETVGVKVSIIPGSDRKPEECRNLSQFNHKIDLVDPDLSGLIEQAKQAMGLSDTKVFSSDVLRVDFEGPEQPHLTLVDLPGLFRAGNREQSVDEAPIVHEMVRSYMEKPRSIILAVGSAKSDLALQEVTKYSLELDPHGVRTLRLITKPDTLSRGSESETAYITMAHNKDVVFRLGWHVLKNRSFETRDVSTAVRDLQESQFFAAGAWASLNPSTVGIQSLRPRLSNILRNQILENLPSLHADVVLGIEECKARLEQLAVDGAYSDSFFGHARTKQGQQKRLRAIVQNRPEDFAEDMRVRGHNRVIVEDDEESDSDHHHIERIRRAEYIASVKELMRHSRGTELPGTFNPEIIGDLFREQCQPWRGLVAEVHRDIMQCVRWTAKAVLEAVAVTDTVDALFTFIDRAIDRLGCEVERKVDEMLRPHLAGHPIIYNHYLISNVQKVQANRRKRGLERAISQKFMFNGNFQLDESDIKNLIQIVQEHEEVDMGYYASQLAVDYLQAYYKVALKNWVDDVSIHVIEEQLIQKLPLVFDHRTVEQLTDADVNHLTAEKSKNASDRAHALEKLDSLTKASKELESLGKHRLKTHASIHLAQDRKSNSTVGENDTSPSPLKSQSPSPISEAAEQDEHAEAMELPATTPVQNGFGEASASPLKSKKKRSPKIKKDLGFNWG</sequence>